<evidence type="ECO:0000313" key="3">
    <source>
        <dbReference type="Proteomes" id="UP000199532"/>
    </source>
</evidence>
<gene>
    <name evidence="2" type="ORF">SAMN04487995_5665</name>
</gene>
<evidence type="ECO:0000259" key="1">
    <source>
        <dbReference type="Pfam" id="PF04734"/>
    </source>
</evidence>
<dbReference type="Proteomes" id="UP000199532">
    <property type="component" value="Unassembled WGS sequence"/>
</dbReference>
<dbReference type="STRING" id="408657.SAMN04487995_5665"/>
<sequence>MVTTVDRTPYKEMAYYKQWKENIGRIANEPAADTTSKQIIAGWAKVNITPQTPGPMAGYGKRKGAHYEAVHDSIYVRTVVVDNGISKAAIITADMLIVPPNITERVKELLPKVNFTFDQVYFGAIHSHNSLGGWYNTITGKLFAGAYDAATVENISQAIIKSIQDAQKNTQPATIAFGEVKDTLDIRNRLVGEEGILDPWVRNIELIKADGKKALITSYAAHSTVLNAKTMELSRDYAGALVDGLEAGEANFAVYMAGAVGSMGPIEKGKDDFDEVKNQAGGVEKAIQSILGSFEKQPDIIRSITVPLPLRDPTPKLTPKFALRSWVFRWAFGDVPSYVKALRVGNVLMIGVPCDFSGELMPELTAYAAKKGLHLMVTSFNGGYVGYITNDKFFDRDLYETTTMSWFGPYNGAYFQEVIKDLIDKF</sequence>
<organism evidence="2 3">
    <name type="scientific">Dyadobacter koreensis</name>
    <dbReference type="NCBI Taxonomy" id="408657"/>
    <lineage>
        <taxon>Bacteria</taxon>
        <taxon>Pseudomonadati</taxon>
        <taxon>Bacteroidota</taxon>
        <taxon>Cytophagia</taxon>
        <taxon>Cytophagales</taxon>
        <taxon>Spirosomataceae</taxon>
        <taxon>Dyadobacter</taxon>
    </lineage>
</organism>
<evidence type="ECO:0000313" key="2">
    <source>
        <dbReference type="EMBL" id="SEJ64039.1"/>
    </source>
</evidence>
<dbReference type="Pfam" id="PF04734">
    <property type="entry name" value="Ceramidase_alk"/>
    <property type="match status" value="1"/>
</dbReference>
<keyword evidence="3" id="KW-1185">Reference proteome</keyword>
<feature type="domain" description="Neutral/alkaline non-lysosomal ceramidase N-terminal" evidence="1">
    <location>
        <begin position="42"/>
        <end position="180"/>
    </location>
</feature>
<accession>A0A1H7AEL4</accession>
<dbReference type="AlphaFoldDB" id="A0A1H7AEL4"/>
<protein>
    <submittedName>
        <fullName evidence="2">Neutral/alkaline non-lysosomal ceramidase, N-terminal</fullName>
    </submittedName>
</protein>
<name>A0A1H7AEL4_9BACT</name>
<dbReference type="InterPro" id="IPR031329">
    <property type="entry name" value="NEUT/ALK_ceramidase_N"/>
</dbReference>
<dbReference type="EMBL" id="FNXY01000010">
    <property type="protein sequence ID" value="SEJ64039.1"/>
    <property type="molecule type" value="Genomic_DNA"/>
</dbReference>
<reference evidence="2 3" key="1">
    <citation type="submission" date="2016-10" db="EMBL/GenBank/DDBJ databases">
        <authorList>
            <person name="de Groot N.N."/>
        </authorList>
    </citation>
    <scope>NUCLEOTIDE SEQUENCE [LARGE SCALE GENOMIC DNA]</scope>
    <source>
        <strain evidence="2 3">DSM 19938</strain>
    </source>
</reference>
<proteinExistence type="predicted"/>